<dbReference type="AlphaFoldDB" id="A0A426YTR0"/>
<proteinExistence type="predicted"/>
<sequence length="278" mass="30952">MSRAILALSLYDLSWSLRPDGDCIMSDDVVRWVSAPAAARYPRAIGRPSLCQVSHPCSRLTLSRPRGGPLFSISFSPPPRRGLSQGLLEAWGRALLAQGVGARVVDGTIWSFAIQPSLYPMSTRRVTRGSRHFHRARNPKCRDELSCLLCRSTIILSSSGGMADAPLRLLPRREGANDRDEARDDRDRLDMPSLTEPTTFVKGPKAMASYKASRGFESSLEKMGKISYEFGYQMALELLRAKYPEAEVEQDPFDECPEDGNVKMDLCHPFDDNTPSEK</sequence>
<reference evidence="3 4" key="1">
    <citation type="journal article" date="2014" name="Agronomy (Basel)">
        <title>A Draft Genome Sequence for Ensete ventricosum, the Drought-Tolerant Tree Against Hunger.</title>
        <authorList>
            <person name="Harrison J."/>
            <person name="Moore K.A."/>
            <person name="Paszkiewicz K."/>
            <person name="Jones T."/>
            <person name="Grant M."/>
            <person name="Ambacheew D."/>
            <person name="Muzemil S."/>
            <person name="Studholme D.J."/>
        </authorList>
    </citation>
    <scope>NUCLEOTIDE SEQUENCE [LARGE SCALE GENOMIC DNA]</scope>
</reference>
<feature type="compositionally biased region" description="Basic and acidic residues" evidence="1">
    <location>
        <begin position="171"/>
        <end position="190"/>
    </location>
</feature>
<feature type="region of interest" description="Disordered" evidence="1">
    <location>
        <begin position="169"/>
        <end position="198"/>
    </location>
</feature>
<evidence type="ECO:0000256" key="1">
    <source>
        <dbReference type="SAM" id="MobiDB-lite"/>
    </source>
</evidence>
<dbReference type="EMBL" id="AMZH03010250">
    <property type="protein sequence ID" value="RRT55104.1"/>
    <property type="molecule type" value="Genomic_DNA"/>
</dbReference>
<evidence type="ECO:0000256" key="2">
    <source>
        <dbReference type="SAM" id="SignalP"/>
    </source>
</evidence>
<feature type="chain" id="PRO_5019054144" evidence="2">
    <location>
        <begin position="17"/>
        <end position="278"/>
    </location>
</feature>
<keyword evidence="2" id="KW-0732">Signal</keyword>
<protein>
    <submittedName>
        <fullName evidence="3">Uncharacterized protein</fullName>
    </submittedName>
</protein>
<evidence type="ECO:0000313" key="3">
    <source>
        <dbReference type="EMBL" id="RRT55104.1"/>
    </source>
</evidence>
<gene>
    <name evidence="3" type="ORF">B296_00048712</name>
</gene>
<feature type="signal peptide" evidence="2">
    <location>
        <begin position="1"/>
        <end position="16"/>
    </location>
</feature>
<dbReference type="Proteomes" id="UP000287651">
    <property type="component" value="Unassembled WGS sequence"/>
</dbReference>
<comment type="caution">
    <text evidence="3">The sequence shown here is derived from an EMBL/GenBank/DDBJ whole genome shotgun (WGS) entry which is preliminary data.</text>
</comment>
<accession>A0A426YTR0</accession>
<evidence type="ECO:0000313" key="4">
    <source>
        <dbReference type="Proteomes" id="UP000287651"/>
    </source>
</evidence>
<name>A0A426YTR0_ENSVE</name>
<organism evidence="3 4">
    <name type="scientific">Ensete ventricosum</name>
    <name type="common">Abyssinian banana</name>
    <name type="synonym">Musa ensete</name>
    <dbReference type="NCBI Taxonomy" id="4639"/>
    <lineage>
        <taxon>Eukaryota</taxon>
        <taxon>Viridiplantae</taxon>
        <taxon>Streptophyta</taxon>
        <taxon>Embryophyta</taxon>
        <taxon>Tracheophyta</taxon>
        <taxon>Spermatophyta</taxon>
        <taxon>Magnoliopsida</taxon>
        <taxon>Liliopsida</taxon>
        <taxon>Zingiberales</taxon>
        <taxon>Musaceae</taxon>
        <taxon>Ensete</taxon>
    </lineage>
</organism>